<dbReference type="AlphaFoldDB" id="A0A653BRT1"/>
<dbReference type="Proteomes" id="UP000410492">
    <property type="component" value="Unassembled WGS sequence"/>
</dbReference>
<name>A0A653BRT1_CALMS</name>
<organism evidence="2 3">
    <name type="scientific">Callosobruchus maculatus</name>
    <name type="common">Southern cowpea weevil</name>
    <name type="synonym">Pulse bruchid</name>
    <dbReference type="NCBI Taxonomy" id="64391"/>
    <lineage>
        <taxon>Eukaryota</taxon>
        <taxon>Metazoa</taxon>
        <taxon>Ecdysozoa</taxon>
        <taxon>Arthropoda</taxon>
        <taxon>Hexapoda</taxon>
        <taxon>Insecta</taxon>
        <taxon>Pterygota</taxon>
        <taxon>Neoptera</taxon>
        <taxon>Endopterygota</taxon>
        <taxon>Coleoptera</taxon>
        <taxon>Polyphaga</taxon>
        <taxon>Cucujiformia</taxon>
        <taxon>Chrysomeloidea</taxon>
        <taxon>Chrysomelidae</taxon>
        <taxon>Bruchinae</taxon>
        <taxon>Bruchini</taxon>
        <taxon>Callosobruchus</taxon>
    </lineage>
</organism>
<sequence>MSSRYTEDVLQKALGKVRIELEGCSYHSMARVETTLFPEKVETTTTHRHSFTLPSAPYRRLNRRMSNTSNFGWVISRKTSSVYCGNYSDRIEQLLALSPSEYVRKDKERKYKEAGLKNCIQSLTSLLEKALEAEENGLTMDQVSKDAVRNSIKTIKSNFDNHLSSFREPLAKVASCRSIYSLISHTMTKSTLQNSLSPELNPVNNAEASKSDEYTKTEEDSQDGKNSLMGSLSELFEDRPQKDIHLINESAPITICDG</sequence>
<protein>
    <submittedName>
        <fullName evidence="2">Uncharacterized protein</fullName>
    </submittedName>
</protein>
<evidence type="ECO:0000313" key="2">
    <source>
        <dbReference type="EMBL" id="VEN38314.1"/>
    </source>
</evidence>
<dbReference type="OrthoDB" id="6717296at2759"/>
<accession>A0A653BRT1</accession>
<feature type="compositionally biased region" description="Basic and acidic residues" evidence="1">
    <location>
        <begin position="209"/>
        <end position="223"/>
    </location>
</feature>
<gene>
    <name evidence="2" type="ORF">CALMAC_LOCUS3250</name>
</gene>
<feature type="region of interest" description="Disordered" evidence="1">
    <location>
        <begin position="193"/>
        <end position="228"/>
    </location>
</feature>
<proteinExistence type="predicted"/>
<feature type="compositionally biased region" description="Polar residues" evidence="1">
    <location>
        <begin position="193"/>
        <end position="208"/>
    </location>
</feature>
<evidence type="ECO:0000256" key="1">
    <source>
        <dbReference type="SAM" id="MobiDB-lite"/>
    </source>
</evidence>
<reference evidence="2 3" key="1">
    <citation type="submission" date="2019-01" db="EMBL/GenBank/DDBJ databases">
        <authorList>
            <person name="Sayadi A."/>
        </authorList>
    </citation>
    <scope>NUCLEOTIDE SEQUENCE [LARGE SCALE GENOMIC DNA]</scope>
</reference>
<evidence type="ECO:0000313" key="3">
    <source>
        <dbReference type="Proteomes" id="UP000410492"/>
    </source>
</evidence>
<dbReference type="EMBL" id="CAACVG010004338">
    <property type="protein sequence ID" value="VEN38314.1"/>
    <property type="molecule type" value="Genomic_DNA"/>
</dbReference>
<keyword evidence="3" id="KW-1185">Reference proteome</keyword>